<reference evidence="2" key="1">
    <citation type="submission" date="2014-09" db="EMBL/GenBank/DDBJ databases">
        <authorList>
            <person name="Magalhaes I.L.F."/>
            <person name="Oliveira U."/>
            <person name="Santos F.R."/>
            <person name="Vidigal T.H.D.A."/>
            <person name="Brescovit A.D."/>
            <person name="Santos A.J."/>
        </authorList>
    </citation>
    <scope>NUCLEOTIDE SEQUENCE</scope>
    <source>
        <tissue evidence="2">Shoot tissue taken approximately 20 cm above the soil surface</tissue>
    </source>
</reference>
<dbReference type="AlphaFoldDB" id="A0A0A9AUE3"/>
<accession>A0A0A9AUE3</accession>
<keyword evidence="1" id="KW-1133">Transmembrane helix</keyword>
<keyword evidence="1" id="KW-0812">Transmembrane</keyword>
<organism evidence="2">
    <name type="scientific">Arundo donax</name>
    <name type="common">Giant reed</name>
    <name type="synonym">Donax arundinaceus</name>
    <dbReference type="NCBI Taxonomy" id="35708"/>
    <lineage>
        <taxon>Eukaryota</taxon>
        <taxon>Viridiplantae</taxon>
        <taxon>Streptophyta</taxon>
        <taxon>Embryophyta</taxon>
        <taxon>Tracheophyta</taxon>
        <taxon>Spermatophyta</taxon>
        <taxon>Magnoliopsida</taxon>
        <taxon>Liliopsida</taxon>
        <taxon>Poales</taxon>
        <taxon>Poaceae</taxon>
        <taxon>PACMAD clade</taxon>
        <taxon>Arundinoideae</taxon>
        <taxon>Arundineae</taxon>
        <taxon>Arundo</taxon>
    </lineage>
</organism>
<protein>
    <submittedName>
        <fullName evidence="2">Uncharacterized protein</fullName>
    </submittedName>
</protein>
<feature type="transmembrane region" description="Helical" evidence="1">
    <location>
        <begin position="45"/>
        <end position="69"/>
    </location>
</feature>
<reference evidence="2" key="2">
    <citation type="journal article" date="2015" name="Data Brief">
        <title>Shoot transcriptome of the giant reed, Arundo donax.</title>
        <authorList>
            <person name="Barrero R.A."/>
            <person name="Guerrero F.D."/>
            <person name="Moolhuijzen P."/>
            <person name="Goolsby J.A."/>
            <person name="Tidwell J."/>
            <person name="Bellgard S.E."/>
            <person name="Bellgard M.I."/>
        </authorList>
    </citation>
    <scope>NUCLEOTIDE SEQUENCE</scope>
    <source>
        <tissue evidence="2">Shoot tissue taken approximately 20 cm above the soil surface</tissue>
    </source>
</reference>
<evidence type="ECO:0000313" key="2">
    <source>
        <dbReference type="EMBL" id="JAD55369.1"/>
    </source>
</evidence>
<sequence>MTSLKKFQFILSYAFSKSIFMSSPFKDFVESSCITSCSTITPSRIFLPFMNVVWVPLITLSATVVSLSVKSLVCTL</sequence>
<evidence type="ECO:0000256" key="1">
    <source>
        <dbReference type="SAM" id="Phobius"/>
    </source>
</evidence>
<proteinExistence type="predicted"/>
<keyword evidence="1" id="KW-0472">Membrane</keyword>
<dbReference type="EMBL" id="GBRH01242526">
    <property type="protein sequence ID" value="JAD55369.1"/>
    <property type="molecule type" value="Transcribed_RNA"/>
</dbReference>
<name>A0A0A9AUE3_ARUDO</name>